<dbReference type="GO" id="GO:0005524">
    <property type="term" value="F:ATP binding"/>
    <property type="evidence" value="ECO:0007669"/>
    <property type="project" value="UniProtKB-KW"/>
</dbReference>
<dbReference type="Proteomes" id="UP000298656">
    <property type="component" value="Chromosome 2"/>
</dbReference>
<evidence type="ECO:0000256" key="7">
    <source>
        <dbReference type="SAM" id="Phobius"/>
    </source>
</evidence>
<keyword evidence="7" id="KW-1133">Transmembrane helix</keyword>
<keyword evidence="11" id="KW-1185">Reference proteome</keyword>
<feature type="domain" description="Histidine kinase" evidence="9">
    <location>
        <begin position="297"/>
        <end position="400"/>
    </location>
</feature>
<evidence type="ECO:0000256" key="6">
    <source>
        <dbReference type="ARBA" id="ARBA00022840"/>
    </source>
</evidence>
<evidence type="ECO:0000256" key="8">
    <source>
        <dbReference type="SAM" id="SignalP"/>
    </source>
</evidence>
<dbReference type="PROSITE" id="PS50109">
    <property type="entry name" value="HIS_KIN"/>
    <property type="match status" value="1"/>
</dbReference>
<dbReference type="SMART" id="SM00387">
    <property type="entry name" value="HATPase_c"/>
    <property type="match status" value="1"/>
</dbReference>
<feature type="chain" id="PRO_5020630208" description="histidine kinase" evidence="8">
    <location>
        <begin position="22"/>
        <end position="400"/>
    </location>
</feature>
<dbReference type="KEGG" id="tvl:FAZ95_30855"/>
<evidence type="ECO:0000256" key="1">
    <source>
        <dbReference type="ARBA" id="ARBA00000085"/>
    </source>
</evidence>
<keyword evidence="8" id="KW-0732">Signal</keyword>
<organism evidence="10 11">
    <name type="scientific">Trinickia violacea</name>
    <dbReference type="NCBI Taxonomy" id="2571746"/>
    <lineage>
        <taxon>Bacteria</taxon>
        <taxon>Pseudomonadati</taxon>
        <taxon>Pseudomonadota</taxon>
        <taxon>Betaproteobacteria</taxon>
        <taxon>Burkholderiales</taxon>
        <taxon>Burkholderiaceae</taxon>
        <taxon>Trinickia</taxon>
    </lineage>
</organism>
<evidence type="ECO:0000313" key="10">
    <source>
        <dbReference type="EMBL" id="QCP53448.1"/>
    </source>
</evidence>
<evidence type="ECO:0000256" key="3">
    <source>
        <dbReference type="ARBA" id="ARBA00022679"/>
    </source>
</evidence>
<dbReference type="RefSeq" id="WP_137336218.1">
    <property type="nucleotide sequence ID" value="NZ_CP040078.1"/>
</dbReference>
<name>A0A4P8IVV1_9BURK</name>
<dbReference type="PANTHER" id="PTHR44936:SF10">
    <property type="entry name" value="SENSOR PROTEIN RSTB"/>
    <property type="match status" value="1"/>
</dbReference>
<dbReference type="EMBL" id="CP040078">
    <property type="protein sequence ID" value="QCP53448.1"/>
    <property type="molecule type" value="Genomic_DNA"/>
</dbReference>
<dbReference type="InterPro" id="IPR005467">
    <property type="entry name" value="His_kinase_dom"/>
</dbReference>
<evidence type="ECO:0000313" key="11">
    <source>
        <dbReference type="Proteomes" id="UP000298656"/>
    </source>
</evidence>
<evidence type="ECO:0000256" key="4">
    <source>
        <dbReference type="ARBA" id="ARBA00022741"/>
    </source>
</evidence>
<dbReference type="PANTHER" id="PTHR44936">
    <property type="entry name" value="SENSOR PROTEIN CREC"/>
    <property type="match status" value="1"/>
</dbReference>
<protein>
    <recommendedName>
        <fullName evidence="2">histidine kinase</fullName>
        <ecNumber evidence="2">2.7.13.3</ecNumber>
    </recommendedName>
</protein>
<reference evidence="10 11" key="1">
    <citation type="submission" date="2019-05" db="EMBL/GenBank/DDBJ databases">
        <title>Burkholderia sp. DHOD12, isolated from subtropical forest soil.</title>
        <authorList>
            <person name="Gao Z.-H."/>
            <person name="Qiu L.-H."/>
        </authorList>
    </citation>
    <scope>NUCLEOTIDE SEQUENCE [LARGE SCALE GENOMIC DNA]</scope>
    <source>
        <strain evidence="10 11">DHOD12</strain>
    </source>
</reference>
<evidence type="ECO:0000256" key="5">
    <source>
        <dbReference type="ARBA" id="ARBA00022777"/>
    </source>
</evidence>
<feature type="transmembrane region" description="Helical" evidence="7">
    <location>
        <begin position="116"/>
        <end position="135"/>
    </location>
</feature>
<dbReference type="GO" id="GO:0004673">
    <property type="term" value="F:protein histidine kinase activity"/>
    <property type="evidence" value="ECO:0007669"/>
    <property type="project" value="UniProtKB-EC"/>
</dbReference>
<gene>
    <name evidence="10" type="ORF">FAZ95_30855</name>
</gene>
<dbReference type="AlphaFoldDB" id="A0A4P8IVV1"/>
<evidence type="ECO:0000259" key="9">
    <source>
        <dbReference type="PROSITE" id="PS50109"/>
    </source>
</evidence>
<dbReference type="EC" id="2.7.13.3" evidence="2"/>
<dbReference type="OrthoDB" id="9804645at2"/>
<dbReference type="Pfam" id="PF02518">
    <property type="entry name" value="HATPase_c"/>
    <property type="match status" value="1"/>
</dbReference>
<accession>A0A4P8IVV1</accession>
<keyword evidence="7" id="KW-0472">Membrane</keyword>
<sequence length="400" mass="43255">MNTWFARTVLLPVAMLLAAHGGYQFLTPAPSRDDGFALAAGSPRMDARGQDGGQFDLAVAGAPPIKPAIAVKPRIVDLSAPIVRNVLAEAYWPCAFRRTADARLPDDGGLNVSIDARVAALILVAPLALLAVCLWSRRTQRAWRSLARTIRESHACGAWAGFEDAPRDVRRAARTLRDLMCSRKRALEEQSEAMSAFARHIDERVSRLRTRALTVGKWHQRAAFIEEIEAFTAVANQFAGVAAPHATPHSTAHSTHTPLVPVDWFLRDWSLQGGADEPSVVLHLKAGPHFMLPRAALERMIGNLVGNALAHGAPPVEIRTTGSPRAWTLSVRDHGEGIEERDFAAVLQPSAPRDATGDLGEHWGLGLSIVGRLAESCGAKLKLGNHPEGGLWVRIIVPVA</sequence>
<dbReference type="InterPro" id="IPR050980">
    <property type="entry name" value="2C_sensor_his_kinase"/>
</dbReference>
<keyword evidence="7" id="KW-0812">Transmembrane</keyword>
<feature type="signal peptide" evidence="8">
    <location>
        <begin position="1"/>
        <end position="21"/>
    </location>
</feature>
<dbReference type="InterPro" id="IPR036890">
    <property type="entry name" value="HATPase_C_sf"/>
</dbReference>
<dbReference type="SUPFAM" id="SSF55874">
    <property type="entry name" value="ATPase domain of HSP90 chaperone/DNA topoisomerase II/histidine kinase"/>
    <property type="match status" value="1"/>
</dbReference>
<dbReference type="Gene3D" id="3.30.565.10">
    <property type="entry name" value="Histidine kinase-like ATPase, C-terminal domain"/>
    <property type="match status" value="1"/>
</dbReference>
<proteinExistence type="predicted"/>
<keyword evidence="3" id="KW-0808">Transferase</keyword>
<evidence type="ECO:0000256" key="2">
    <source>
        <dbReference type="ARBA" id="ARBA00012438"/>
    </source>
</evidence>
<keyword evidence="4" id="KW-0547">Nucleotide-binding</keyword>
<keyword evidence="5 10" id="KW-0418">Kinase</keyword>
<keyword evidence="6" id="KW-0067">ATP-binding</keyword>
<comment type="catalytic activity">
    <reaction evidence="1">
        <text>ATP + protein L-histidine = ADP + protein N-phospho-L-histidine.</text>
        <dbReference type="EC" id="2.7.13.3"/>
    </reaction>
</comment>
<dbReference type="InterPro" id="IPR003594">
    <property type="entry name" value="HATPase_dom"/>
</dbReference>